<accession>A0A6G9YA64</accession>
<dbReference type="EMBL" id="CP046172">
    <property type="protein sequence ID" value="QIS09967.1"/>
    <property type="molecule type" value="Genomic_DNA"/>
</dbReference>
<dbReference type="KEGG" id="nah:F5544_10345"/>
<gene>
    <name evidence="1" type="ORF">F5544_10345</name>
</gene>
<evidence type="ECO:0000313" key="1">
    <source>
        <dbReference type="EMBL" id="QIS09967.1"/>
    </source>
</evidence>
<proteinExistence type="predicted"/>
<evidence type="ECO:0008006" key="3">
    <source>
        <dbReference type="Google" id="ProtNLM"/>
    </source>
</evidence>
<sequence>MPRLAIATCVKYPTLLPQDAGLISGLRAAGIDARFLPWDDPTAEWSGFDAVVLNGVWGYHRRCDDFHEWLGQLGWTGAAVWNSPDLVRWNSDKTYLRQLEERGVRIVPTVFVPQGAAVRLTDLLDARGWADAVVKPAISAGADDTVRISRGVSAADAGQRTLDAITASGTALVQAFVPEVRTEGEWSLYFFDGVPSHAVIKRPSGSDYRVQPMFGGAAELADPPAWLSEQARATLDALPEPPVYARVDGVCRGREFLLMEVELIEPAMFFDLAPSALDRFTDVIAARVHSLPPAPR</sequence>
<name>A0A6G9YA64_9NOCA</name>
<keyword evidence="2" id="KW-1185">Reference proteome</keyword>
<dbReference type="PANTHER" id="PTHR39217">
    <property type="match status" value="1"/>
</dbReference>
<reference evidence="1 2" key="1">
    <citation type="journal article" date="2019" name="ACS Chem. Biol.">
        <title>Identification and Mobilization of a Cryptic Antibiotic Biosynthesis Gene Locus from a Human-Pathogenic Nocardia Isolate.</title>
        <authorList>
            <person name="Herisse M."/>
            <person name="Ishida K."/>
            <person name="Porter J.L."/>
            <person name="Howden B."/>
            <person name="Hertweck C."/>
            <person name="Stinear T.P."/>
            <person name="Pidot S.J."/>
        </authorList>
    </citation>
    <scope>NUCLEOTIDE SEQUENCE [LARGE SCALE GENOMIC DNA]</scope>
    <source>
        <strain evidence="1 2">AUSMDU00012717</strain>
    </source>
</reference>
<dbReference type="PANTHER" id="PTHR39217:SF1">
    <property type="entry name" value="GLUTATHIONE SYNTHETASE"/>
    <property type="match status" value="1"/>
</dbReference>
<dbReference type="RefSeq" id="WP_167473003.1">
    <property type="nucleotide sequence ID" value="NZ_CP046172.1"/>
</dbReference>
<evidence type="ECO:0000313" key="2">
    <source>
        <dbReference type="Proteomes" id="UP000503540"/>
    </source>
</evidence>
<organism evidence="1 2">
    <name type="scientific">Nocardia arthritidis</name>
    <dbReference type="NCBI Taxonomy" id="228602"/>
    <lineage>
        <taxon>Bacteria</taxon>
        <taxon>Bacillati</taxon>
        <taxon>Actinomycetota</taxon>
        <taxon>Actinomycetes</taxon>
        <taxon>Mycobacteriales</taxon>
        <taxon>Nocardiaceae</taxon>
        <taxon>Nocardia</taxon>
    </lineage>
</organism>
<protein>
    <recommendedName>
        <fullName evidence="3">ATP-grasp domain-containing protein</fullName>
    </recommendedName>
</protein>
<dbReference type="AlphaFoldDB" id="A0A6G9YA64"/>
<dbReference type="Proteomes" id="UP000503540">
    <property type="component" value="Chromosome"/>
</dbReference>
<dbReference type="InterPro" id="IPR053191">
    <property type="entry name" value="DcsG_Biosynth_Enzyme"/>
</dbReference>
<dbReference type="SUPFAM" id="SSF56059">
    <property type="entry name" value="Glutathione synthetase ATP-binding domain-like"/>
    <property type="match status" value="1"/>
</dbReference>